<dbReference type="OrthoDB" id="3798885at2759"/>
<evidence type="ECO:0000313" key="3">
    <source>
        <dbReference type="EMBL" id="PSN67534.1"/>
    </source>
</evidence>
<proteinExistence type="predicted"/>
<reference evidence="3 4" key="1">
    <citation type="journal article" date="2018" name="Front. Microbiol.">
        <title>Genome-Wide Analysis of Corynespora cassiicola Leaf Fall Disease Putative Effectors.</title>
        <authorList>
            <person name="Lopez D."/>
            <person name="Ribeiro S."/>
            <person name="Label P."/>
            <person name="Fumanal B."/>
            <person name="Venisse J.S."/>
            <person name="Kohler A."/>
            <person name="de Oliveira R.R."/>
            <person name="Labutti K."/>
            <person name="Lipzen A."/>
            <person name="Lail K."/>
            <person name="Bauer D."/>
            <person name="Ohm R.A."/>
            <person name="Barry K.W."/>
            <person name="Spatafora J."/>
            <person name="Grigoriev I.V."/>
            <person name="Martin F.M."/>
            <person name="Pujade-Renaud V."/>
        </authorList>
    </citation>
    <scope>NUCLEOTIDE SEQUENCE [LARGE SCALE GENOMIC DNA]</scope>
    <source>
        <strain evidence="3 4">Philippines</strain>
    </source>
</reference>
<name>A0A2T2NQ43_CORCC</name>
<feature type="compositionally biased region" description="Low complexity" evidence="1">
    <location>
        <begin position="546"/>
        <end position="567"/>
    </location>
</feature>
<keyword evidence="2" id="KW-1133">Transmembrane helix</keyword>
<keyword evidence="2" id="KW-0472">Membrane</keyword>
<feature type="compositionally biased region" description="Basic and acidic residues" evidence="1">
    <location>
        <begin position="438"/>
        <end position="456"/>
    </location>
</feature>
<keyword evidence="2" id="KW-0812">Transmembrane</keyword>
<dbReference type="Proteomes" id="UP000240883">
    <property type="component" value="Unassembled WGS sequence"/>
</dbReference>
<evidence type="ECO:0000256" key="2">
    <source>
        <dbReference type="SAM" id="Phobius"/>
    </source>
</evidence>
<protein>
    <submittedName>
        <fullName evidence="3">Uncharacterized protein</fullName>
    </submittedName>
</protein>
<organism evidence="3 4">
    <name type="scientific">Corynespora cassiicola Philippines</name>
    <dbReference type="NCBI Taxonomy" id="1448308"/>
    <lineage>
        <taxon>Eukaryota</taxon>
        <taxon>Fungi</taxon>
        <taxon>Dikarya</taxon>
        <taxon>Ascomycota</taxon>
        <taxon>Pezizomycotina</taxon>
        <taxon>Dothideomycetes</taxon>
        <taxon>Pleosporomycetidae</taxon>
        <taxon>Pleosporales</taxon>
        <taxon>Corynesporascaceae</taxon>
        <taxon>Corynespora</taxon>
    </lineage>
</organism>
<feature type="transmembrane region" description="Helical" evidence="2">
    <location>
        <begin position="182"/>
        <end position="209"/>
    </location>
</feature>
<evidence type="ECO:0000256" key="1">
    <source>
        <dbReference type="SAM" id="MobiDB-lite"/>
    </source>
</evidence>
<accession>A0A2T2NQ43</accession>
<dbReference type="AlphaFoldDB" id="A0A2T2NQ43"/>
<dbReference type="EMBL" id="KZ678135">
    <property type="protein sequence ID" value="PSN67534.1"/>
    <property type="molecule type" value="Genomic_DNA"/>
</dbReference>
<gene>
    <name evidence="3" type="ORF">BS50DRAFT_634891</name>
</gene>
<feature type="region of interest" description="Disordered" evidence="1">
    <location>
        <begin position="540"/>
        <end position="581"/>
    </location>
</feature>
<sequence>MDKDEKLESKPVTQFLFERIQDCTDEKTGESQPHIIIREVEIGKPYRLWYQANISHPEESGVKNSWYQIDSRSYECFDLDEYYWTKQLRGQPVDILLSGLVGFTESLIRNPYDIGQNACHDAQEAIMKALGAEQGRLRPFSPGCSHSSPLFLEDFTTTLTICVTTTKTSNIHFLRLADILDIISAVGTWFAAVLAIIALFGILGPWIIWRDLQSDKHIALERVNDPKHEFFSKGLPIWGDIYIFKQVNVPDLTQPPKLDQLTKWNRPAPDLTSRTGWINFLQTLEASSLPMAKGGRLEFWGKDANLPVQRLWFLAFGLLGRFGHRKDRGQGIHINELNASRLDHEHLLRDPSKDRLCGIFGILTLPTLYNYRIIFLTAYSRQIQGNLSPDEIPLSTLFWLSLGFLPIPSSHGYRVLDPYHDDAGRYQSRVHRHIIRQPSKDDEKSIAETKSLKSDISEAEVSSDSGRSIAKSAKSFDDEVVDIYEPETSEDCEIFTREGVDISEYQGALWDGFSGPGGLGNHQANSTKSRSDELKPVYYHADKNGHSSQGHNFHSSSSTESITRLSTLPPLDRKPDYQGPNQETEEIQYSTVPGEDQQKLVESQPVSAETSKLGRFMPEPAELDTSSEIVVKLFRYQQLSDIVTSSPWYTWAKAMGCDMEIDPEFSTSQVVIDTRNSTVTTILFAPGSPNSVTTVFALNFNEVFTKEDIPKGFINEKVSLPTLMLSCLDAWIRLIWFWLHLPSLPLIEYVNSLDDTNYLSAKSVGPGPMQNI</sequence>
<evidence type="ECO:0000313" key="4">
    <source>
        <dbReference type="Proteomes" id="UP000240883"/>
    </source>
</evidence>
<feature type="region of interest" description="Disordered" evidence="1">
    <location>
        <begin position="437"/>
        <end position="468"/>
    </location>
</feature>
<keyword evidence="4" id="KW-1185">Reference proteome</keyword>